<dbReference type="InterPro" id="IPR017515">
    <property type="entry name" value="MeMalonyl-CoA_epimerase"/>
</dbReference>
<accession>A0A8K0AI17</accession>
<dbReference type="PANTHER" id="PTHR43048:SF3">
    <property type="entry name" value="METHYLMALONYL-COA EPIMERASE, MITOCHONDRIAL"/>
    <property type="match status" value="1"/>
</dbReference>
<comment type="catalytic activity">
    <reaction evidence="5">
        <text>(R)-methylmalonyl-CoA = (S)-methylmalonyl-CoA</text>
        <dbReference type="Rhea" id="RHEA:20553"/>
        <dbReference type="ChEBI" id="CHEBI:57326"/>
        <dbReference type="ChEBI" id="CHEBI:57327"/>
        <dbReference type="EC" id="5.1.99.1"/>
    </reaction>
    <physiologicalReaction direction="right-to-left" evidence="5">
        <dbReference type="Rhea" id="RHEA:20555"/>
    </physiologicalReaction>
</comment>
<keyword evidence="3" id="KW-0413">Isomerase</keyword>
<dbReference type="CDD" id="cd07249">
    <property type="entry name" value="MMCE"/>
    <property type="match status" value="1"/>
</dbReference>
<evidence type="ECO:0000256" key="4">
    <source>
        <dbReference type="ARBA" id="ARBA00023285"/>
    </source>
</evidence>
<comment type="caution">
    <text evidence="11">The sequence shown here is derived from an EMBL/GenBank/DDBJ whole genome shotgun (WGS) entry which is preliminary data.</text>
</comment>
<organism evidence="11 12">
    <name type="scientific">Andalucia godoyi</name>
    <name type="common">Flagellate</name>
    <dbReference type="NCBI Taxonomy" id="505711"/>
    <lineage>
        <taxon>Eukaryota</taxon>
        <taxon>Discoba</taxon>
        <taxon>Jakobida</taxon>
        <taxon>Andalucina</taxon>
        <taxon>Andaluciidae</taxon>
        <taxon>Andalucia</taxon>
    </lineage>
</organism>
<evidence type="ECO:0000256" key="7">
    <source>
        <dbReference type="ARBA" id="ARBA00066411"/>
    </source>
</evidence>
<gene>
    <name evidence="11" type="ORF">ANDGO_05125</name>
</gene>
<reference evidence="11" key="1">
    <citation type="submission" date="2019-09" db="EMBL/GenBank/DDBJ databases">
        <title>The Mitochondrial Proteome of the Jakobid, Andalucia godoyi, a Protist With the Most Gene-Rich and Bacteria-Like Mitochondrial Genome.</title>
        <authorList>
            <person name="Gray M.W."/>
            <person name="Burger G."/>
            <person name="Derelle R."/>
            <person name="Klimes V."/>
            <person name="Leger M."/>
            <person name="Sarrasin M."/>
            <person name="Vlcek C."/>
            <person name="Roger A.J."/>
            <person name="Elias M."/>
            <person name="Lang B.F."/>
        </authorList>
    </citation>
    <scope>NUCLEOTIDE SEQUENCE</scope>
    <source>
        <strain evidence="11">And28</strain>
    </source>
</reference>
<evidence type="ECO:0000313" key="11">
    <source>
        <dbReference type="EMBL" id="KAF0852618.1"/>
    </source>
</evidence>
<evidence type="ECO:0000256" key="2">
    <source>
        <dbReference type="ARBA" id="ARBA00022723"/>
    </source>
</evidence>
<name>A0A8K0AI17_ANDGO</name>
<dbReference type="EC" id="5.1.99.1" evidence="7"/>
<proteinExistence type="inferred from homology"/>
<protein>
    <recommendedName>
        <fullName evidence="8">Methylmalonyl-CoA epimerase, mitochondrial</fullName>
        <ecNumber evidence="7">5.1.99.1</ecNumber>
    </recommendedName>
    <alternativeName>
        <fullName evidence="9">DL-methylmalonyl-CoA racemase</fullName>
    </alternativeName>
</protein>
<dbReference type="NCBIfam" id="TIGR03081">
    <property type="entry name" value="metmalonyl_epim"/>
    <property type="match status" value="1"/>
</dbReference>
<dbReference type="GO" id="GO:0004493">
    <property type="term" value="F:methylmalonyl-CoA epimerase activity"/>
    <property type="evidence" value="ECO:0007669"/>
    <property type="project" value="UniProtKB-EC"/>
</dbReference>
<dbReference type="Proteomes" id="UP000799049">
    <property type="component" value="Unassembled WGS sequence"/>
</dbReference>
<dbReference type="InterPro" id="IPR037523">
    <property type="entry name" value="VOC_core"/>
</dbReference>
<evidence type="ECO:0000256" key="9">
    <source>
        <dbReference type="ARBA" id="ARBA00081771"/>
    </source>
</evidence>
<dbReference type="Gene3D" id="3.10.180.10">
    <property type="entry name" value="2,3-Dihydroxybiphenyl 1,2-Dioxygenase, domain 1"/>
    <property type="match status" value="1"/>
</dbReference>
<comment type="function">
    <text evidence="6">Methylmalonyl-CoA epimerase involved in propionyl-CoA metabolism.</text>
</comment>
<keyword evidence="12" id="KW-1185">Reference proteome</keyword>
<evidence type="ECO:0000256" key="5">
    <source>
        <dbReference type="ARBA" id="ARBA00050406"/>
    </source>
</evidence>
<keyword evidence="4" id="KW-0170">Cobalt</keyword>
<sequence>MMLRRLFSSAPVDKGIASVFALGKLNHVAIAVPKLDAAVERFEKGLCATVGNFQTLPEHGVKVAFVKLPNTNIELLEPYGESSPISNFFKKNADGGIHHICIEVKDINVAMQQVKKSGIRPLSAEPKIGAHGKPVVFLHPKDCNGVLVELEQE</sequence>
<dbReference type="FunFam" id="3.10.180.10:FF:000003">
    <property type="entry name" value="Methylmalonyl-CoA epimerase, mitochondrial"/>
    <property type="match status" value="1"/>
</dbReference>
<dbReference type="SUPFAM" id="SSF54593">
    <property type="entry name" value="Glyoxalase/Bleomycin resistance protein/Dihydroxybiphenyl dioxygenase"/>
    <property type="match status" value="1"/>
</dbReference>
<dbReference type="EMBL" id="VRVR01000025">
    <property type="protein sequence ID" value="KAF0852618.1"/>
    <property type="molecule type" value="Genomic_DNA"/>
</dbReference>
<evidence type="ECO:0000313" key="12">
    <source>
        <dbReference type="Proteomes" id="UP000799049"/>
    </source>
</evidence>
<dbReference type="GO" id="GO:0046872">
    <property type="term" value="F:metal ion binding"/>
    <property type="evidence" value="ECO:0007669"/>
    <property type="project" value="UniProtKB-KW"/>
</dbReference>
<dbReference type="GO" id="GO:0046491">
    <property type="term" value="P:L-methylmalonyl-CoA metabolic process"/>
    <property type="evidence" value="ECO:0007669"/>
    <property type="project" value="TreeGrafter"/>
</dbReference>
<dbReference type="AlphaFoldDB" id="A0A8K0AI17"/>
<comment type="similarity">
    <text evidence="1">Belongs to the methylmalonyl-CoA epimerase family.</text>
</comment>
<evidence type="ECO:0000259" key="10">
    <source>
        <dbReference type="PROSITE" id="PS51819"/>
    </source>
</evidence>
<dbReference type="InterPro" id="IPR029068">
    <property type="entry name" value="Glyas_Bleomycin-R_OHBP_Dase"/>
</dbReference>
<dbReference type="PANTHER" id="PTHR43048">
    <property type="entry name" value="METHYLMALONYL-COA EPIMERASE"/>
    <property type="match status" value="1"/>
</dbReference>
<evidence type="ECO:0000256" key="3">
    <source>
        <dbReference type="ARBA" id="ARBA00023235"/>
    </source>
</evidence>
<feature type="domain" description="VOC" evidence="10">
    <location>
        <begin position="24"/>
        <end position="153"/>
    </location>
</feature>
<keyword evidence="2" id="KW-0479">Metal-binding</keyword>
<evidence type="ECO:0000256" key="8">
    <source>
        <dbReference type="ARBA" id="ARBA00071337"/>
    </source>
</evidence>
<dbReference type="PROSITE" id="PS51819">
    <property type="entry name" value="VOC"/>
    <property type="match status" value="1"/>
</dbReference>
<evidence type="ECO:0000256" key="1">
    <source>
        <dbReference type="ARBA" id="ARBA00009308"/>
    </source>
</evidence>
<dbReference type="InterPro" id="IPR051785">
    <property type="entry name" value="MMCE/EMCE_epimerase"/>
</dbReference>
<dbReference type="Pfam" id="PF13669">
    <property type="entry name" value="Glyoxalase_4"/>
    <property type="match status" value="1"/>
</dbReference>
<evidence type="ECO:0000256" key="6">
    <source>
        <dbReference type="ARBA" id="ARBA00053742"/>
    </source>
</evidence>
<dbReference type="OrthoDB" id="16820at2759"/>